<name>A0A495IXC5_9SPHI</name>
<accession>A0A495IXC5</accession>
<evidence type="ECO:0000313" key="2">
    <source>
        <dbReference type="EMBL" id="RKR81041.1"/>
    </source>
</evidence>
<sequence>MTGRASLYRKEDNLHVKITEKREELFVAPAILDQLTDKEKDRLLNDKISSEYRWVYKDKLETEGGKSIDKVYIFPDNQTNTLVFVDANKIKLGKIRGNELSEKQQTALMNGATLDLILTATNSDKKYKGEVRLDPSAMVKDMDSSFVQIKVAERKQKEEVTQEPAEQKENVVSATTKKSDGESFTEISTDSHSEKTEKAKKETKNDAVTEEDAPRTRRGR</sequence>
<reference evidence="2 3" key="1">
    <citation type="submission" date="2018-10" db="EMBL/GenBank/DDBJ databases">
        <title>Genomic Encyclopedia of Archaeal and Bacterial Type Strains, Phase II (KMG-II): from individual species to whole genera.</title>
        <authorList>
            <person name="Goeker M."/>
        </authorList>
    </citation>
    <scope>NUCLEOTIDE SEQUENCE [LARGE SCALE GENOMIC DNA]</scope>
    <source>
        <strain evidence="2 3">DSM 18602</strain>
    </source>
</reference>
<dbReference type="EMBL" id="RBKU01000001">
    <property type="protein sequence ID" value="RKR81041.1"/>
    <property type="molecule type" value="Genomic_DNA"/>
</dbReference>
<protein>
    <submittedName>
        <fullName evidence="2">Uncharacterized protein</fullName>
    </submittedName>
</protein>
<dbReference type="RefSeq" id="WP_008507932.1">
    <property type="nucleotide sequence ID" value="NZ_RBKU01000001.1"/>
</dbReference>
<feature type="compositionally biased region" description="Basic and acidic residues" evidence="1">
    <location>
        <begin position="154"/>
        <end position="169"/>
    </location>
</feature>
<feature type="compositionally biased region" description="Basic and acidic residues" evidence="1">
    <location>
        <begin position="189"/>
        <end position="220"/>
    </location>
</feature>
<keyword evidence="3" id="KW-1185">Reference proteome</keyword>
<evidence type="ECO:0000256" key="1">
    <source>
        <dbReference type="SAM" id="MobiDB-lite"/>
    </source>
</evidence>
<dbReference type="OrthoDB" id="9820102at2"/>
<organism evidence="2 3">
    <name type="scientific">Mucilaginibacter gracilis</name>
    <dbReference type="NCBI Taxonomy" id="423350"/>
    <lineage>
        <taxon>Bacteria</taxon>
        <taxon>Pseudomonadati</taxon>
        <taxon>Bacteroidota</taxon>
        <taxon>Sphingobacteriia</taxon>
        <taxon>Sphingobacteriales</taxon>
        <taxon>Sphingobacteriaceae</taxon>
        <taxon>Mucilaginibacter</taxon>
    </lineage>
</organism>
<evidence type="ECO:0000313" key="3">
    <source>
        <dbReference type="Proteomes" id="UP000268007"/>
    </source>
</evidence>
<feature type="region of interest" description="Disordered" evidence="1">
    <location>
        <begin position="154"/>
        <end position="220"/>
    </location>
</feature>
<comment type="caution">
    <text evidence="2">The sequence shown here is derived from an EMBL/GenBank/DDBJ whole genome shotgun (WGS) entry which is preliminary data.</text>
</comment>
<dbReference type="Proteomes" id="UP000268007">
    <property type="component" value="Unassembled WGS sequence"/>
</dbReference>
<gene>
    <name evidence="2" type="ORF">BDD43_1184</name>
</gene>
<proteinExistence type="predicted"/>
<dbReference type="AlphaFoldDB" id="A0A495IXC5"/>